<gene>
    <name evidence="2" type="ORF">E7512_10860</name>
</gene>
<dbReference type="RefSeq" id="WP_326840661.1">
    <property type="nucleotide sequence ID" value="NZ_SVNY01000005.1"/>
</dbReference>
<comment type="caution">
    <text evidence="2">The sequence shown here is derived from an EMBL/GenBank/DDBJ whole genome shotgun (WGS) entry which is preliminary data.</text>
</comment>
<evidence type="ECO:0000313" key="2">
    <source>
        <dbReference type="EMBL" id="MBE6834054.1"/>
    </source>
</evidence>
<sequence length="220" mass="23980">MKRIALLHTVPSVFLSFEKRIRTALPGEELNIHNTLDDFLASDANVRGFTQNNRNRLFFLLKAIELEEPDVIAVTCSTLTPEVARIRPFLSVPLIAIDDAMAKKAVALGSKITVMATAQSTVEPTCQKLLEEAAKIGGKVELSPMVCHDAYEAIKRMDQPAHDAFLRKAAGGIHDQDVVVLAQASMAHMENELAAICGVPVLSSPALCVEQIVHTLYPAR</sequence>
<dbReference type="AlphaFoldDB" id="A0A928KYM7"/>
<organism evidence="2 3">
    <name type="scientific">Faecalispora sporosphaeroides</name>
    <dbReference type="NCBI Taxonomy" id="1549"/>
    <lineage>
        <taxon>Bacteria</taxon>
        <taxon>Bacillati</taxon>
        <taxon>Bacillota</taxon>
        <taxon>Clostridia</taxon>
        <taxon>Eubacteriales</taxon>
        <taxon>Oscillospiraceae</taxon>
        <taxon>Faecalispora</taxon>
    </lineage>
</organism>
<protein>
    <submittedName>
        <fullName evidence="2">Aspartate/glutamate racemase family protein</fullName>
    </submittedName>
</protein>
<dbReference type="InterPro" id="IPR015942">
    <property type="entry name" value="Asp/Glu/hydantoin_racemase"/>
</dbReference>
<dbReference type="GO" id="GO:0047661">
    <property type="term" value="F:amino-acid racemase activity"/>
    <property type="evidence" value="ECO:0007669"/>
    <property type="project" value="InterPro"/>
</dbReference>
<evidence type="ECO:0000256" key="1">
    <source>
        <dbReference type="ARBA" id="ARBA00038414"/>
    </source>
</evidence>
<dbReference type="Proteomes" id="UP000754750">
    <property type="component" value="Unassembled WGS sequence"/>
</dbReference>
<dbReference type="EMBL" id="SVNY01000005">
    <property type="protein sequence ID" value="MBE6834054.1"/>
    <property type="molecule type" value="Genomic_DNA"/>
</dbReference>
<proteinExistence type="inferred from homology"/>
<reference evidence="2" key="1">
    <citation type="submission" date="2019-04" db="EMBL/GenBank/DDBJ databases">
        <title>Evolution of Biomass-Degrading Anaerobic Consortia Revealed by Metagenomics.</title>
        <authorList>
            <person name="Peng X."/>
        </authorList>
    </citation>
    <scope>NUCLEOTIDE SEQUENCE</scope>
    <source>
        <strain evidence="2">SIG551</strain>
    </source>
</reference>
<name>A0A928KYM7_9FIRM</name>
<dbReference type="Pfam" id="PF01177">
    <property type="entry name" value="Asp_Glu_race"/>
    <property type="match status" value="1"/>
</dbReference>
<accession>A0A928KYM7</accession>
<comment type="similarity">
    <text evidence="1">Belongs to the HyuE racemase family.</text>
</comment>
<evidence type="ECO:0000313" key="3">
    <source>
        <dbReference type="Proteomes" id="UP000754750"/>
    </source>
</evidence>
<dbReference type="InterPro" id="IPR053714">
    <property type="entry name" value="Iso_Racemase_Enz_sf"/>
</dbReference>
<dbReference type="Gene3D" id="3.40.50.12500">
    <property type="match status" value="1"/>
</dbReference>